<feature type="transmembrane region" description="Helical" evidence="1">
    <location>
        <begin position="223"/>
        <end position="256"/>
    </location>
</feature>
<keyword evidence="3" id="KW-1185">Reference proteome</keyword>
<accession>A0A2S7KB28</accession>
<sequence length="279" mass="30921">MVNSKTTDTLPPVLPPLAASRTNWRRDLKPTVALLWLSAGWRDFVRRPELSIAYGVLLFLVSLLVLFSIFHLEYDYVLFPALSGFLVVAPLAATGLYEKSRRLASGEPVSFVNMAFVRIRSGGQIVFVGLLLCLLMMLWNRAAILLYALFFGLRPFPGLDEILPVLLGTPMGWMLLIVGTLTGGLFAAFSFSISVFAIPRLLEERTDAFTAMGQSMALVWNNLQVMLSWAFLVVALFIFCAATGFVALIVVFPLLGHATWHAFTTMRGPAAEHSYGRRE</sequence>
<evidence type="ECO:0008006" key="4">
    <source>
        <dbReference type="Google" id="ProtNLM"/>
    </source>
</evidence>
<feature type="transmembrane region" description="Helical" evidence="1">
    <location>
        <begin position="173"/>
        <end position="202"/>
    </location>
</feature>
<dbReference type="AlphaFoldDB" id="A0A2S7KB28"/>
<keyword evidence="1" id="KW-0472">Membrane</keyword>
<keyword evidence="1" id="KW-1133">Transmembrane helix</keyword>
<reference evidence="2 3" key="1">
    <citation type="submission" date="2017-12" db="EMBL/GenBank/DDBJ databases">
        <authorList>
            <person name="Hurst M.R.H."/>
        </authorList>
    </citation>
    <scope>NUCLEOTIDE SEQUENCE [LARGE SCALE GENOMIC DNA]</scope>
    <source>
        <strain evidence="2 3">SY-3-19</strain>
    </source>
</reference>
<dbReference type="InterPro" id="IPR018692">
    <property type="entry name" value="DUF2189"/>
</dbReference>
<dbReference type="OrthoDB" id="9809543at2"/>
<evidence type="ECO:0000256" key="1">
    <source>
        <dbReference type="SAM" id="Phobius"/>
    </source>
</evidence>
<keyword evidence="1" id="KW-0812">Transmembrane</keyword>
<dbReference type="Proteomes" id="UP000239504">
    <property type="component" value="Unassembled WGS sequence"/>
</dbReference>
<dbReference type="RefSeq" id="WP_104828385.1">
    <property type="nucleotide sequence ID" value="NZ_PJCH01000001.1"/>
</dbReference>
<feature type="transmembrane region" description="Helical" evidence="1">
    <location>
        <begin position="52"/>
        <end position="70"/>
    </location>
</feature>
<name>A0A2S7KB28_9PROT</name>
<gene>
    <name evidence="2" type="ORF">CW354_02145</name>
</gene>
<feature type="transmembrane region" description="Helical" evidence="1">
    <location>
        <begin position="125"/>
        <end position="153"/>
    </location>
</feature>
<feature type="transmembrane region" description="Helical" evidence="1">
    <location>
        <begin position="76"/>
        <end position="97"/>
    </location>
</feature>
<comment type="caution">
    <text evidence="2">The sequence shown here is derived from an EMBL/GenBank/DDBJ whole genome shotgun (WGS) entry which is preliminary data.</text>
</comment>
<organism evidence="2 3">
    <name type="scientific">Hyphococcus luteus</name>
    <dbReference type="NCBI Taxonomy" id="2058213"/>
    <lineage>
        <taxon>Bacteria</taxon>
        <taxon>Pseudomonadati</taxon>
        <taxon>Pseudomonadota</taxon>
        <taxon>Alphaproteobacteria</taxon>
        <taxon>Parvularculales</taxon>
        <taxon>Parvularculaceae</taxon>
        <taxon>Hyphococcus</taxon>
    </lineage>
</organism>
<evidence type="ECO:0000313" key="3">
    <source>
        <dbReference type="Proteomes" id="UP000239504"/>
    </source>
</evidence>
<evidence type="ECO:0000313" key="2">
    <source>
        <dbReference type="EMBL" id="PQA89683.1"/>
    </source>
</evidence>
<dbReference type="EMBL" id="PJCH01000001">
    <property type="protein sequence ID" value="PQA89683.1"/>
    <property type="molecule type" value="Genomic_DNA"/>
</dbReference>
<protein>
    <recommendedName>
        <fullName evidence="4">DUF2189 domain-containing protein</fullName>
    </recommendedName>
</protein>
<proteinExistence type="predicted"/>
<dbReference type="Pfam" id="PF09955">
    <property type="entry name" value="DUF2189"/>
    <property type="match status" value="1"/>
</dbReference>